<dbReference type="InterPro" id="IPR057191">
    <property type="entry name" value="DUF7869"/>
</dbReference>
<feature type="compositionally biased region" description="Low complexity" evidence="1">
    <location>
        <begin position="2426"/>
        <end position="2446"/>
    </location>
</feature>
<dbReference type="Pfam" id="PF25273">
    <property type="entry name" value="DUF7869"/>
    <property type="match status" value="1"/>
</dbReference>
<feature type="compositionally biased region" description="Basic and acidic residues" evidence="1">
    <location>
        <begin position="1157"/>
        <end position="1168"/>
    </location>
</feature>
<comment type="caution">
    <text evidence="3">The sequence shown here is derived from an EMBL/GenBank/DDBJ whole genome shotgun (WGS) entry which is preliminary data.</text>
</comment>
<feature type="compositionally biased region" description="Polar residues" evidence="1">
    <location>
        <begin position="1413"/>
        <end position="1427"/>
    </location>
</feature>
<feature type="domain" description="DUF7869" evidence="2">
    <location>
        <begin position="1783"/>
        <end position="1964"/>
    </location>
</feature>
<evidence type="ECO:0000313" key="4">
    <source>
        <dbReference type="Proteomes" id="UP001178507"/>
    </source>
</evidence>
<evidence type="ECO:0000313" key="3">
    <source>
        <dbReference type="EMBL" id="CAJ1402959.1"/>
    </source>
</evidence>
<reference evidence="3" key="1">
    <citation type="submission" date="2023-08" db="EMBL/GenBank/DDBJ databases">
        <authorList>
            <person name="Chen Y."/>
            <person name="Shah S."/>
            <person name="Dougan E. K."/>
            <person name="Thang M."/>
            <person name="Chan C."/>
        </authorList>
    </citation>
    <scope>NUCLEOTIDE SEQUENCE</scope>
</reference>
<feature type="compositionally biased region" description="Low complexity" evidence="1">
    <location>
        <begin position="1223"/>
        <end position="1238"/>
    </location>
</feature>
<evidence type="ECO:0000256" key="1">
    <source>
        <dbReference type="SAM" id="MobiDB-lite"/>
    </source>
</evidence>
<evidence type="ECO:0000259" key="2">
    <source>
        <dbReference type="Pfam" id="PF25273"/>
    </source>
</evidence>
<feature type="region of interest" description="Disordered" evidence="1">
    <location>
        <begin position="1406"/>
        <end position="1447"/>
    </location>
</feature>
<feature type="region of interest" description="Disordered" evidence="1">
    <location>
        <begin position="1372"/>
        <end position="1391"/>
    </location>
</feature>
<dbReference type="PANTHER" id="PTHR33153">
    <property type="entry name" value="MYND-TYPE DOMAIN-CONTAINING PROTEIN"/>
    <property type="match status" value="1"/>
</dbReference>
<feature type="region of interest" description="Disordered" evidence="1">
    <location>
        <begin position="1138"/>
        <end position="1168"/>
    </location>
</feature>
<feature type="compositionally biased region" description="Basic and acidic residues" evidence="1">
    <location>
        <begin position="1283"/>
        <end position="1294"/>
    </location>
</feature>
<sequence>MPSAVKGILTKFEAWLEDTFGGTGGPEQPDAAIFEGVKTRLEKVDPSFQFSRRAAETTVPAVPSPNETVELFLNPWHLSFDPALSLKGKSKMVHVLRCVRDFLEKPYNSIENPIHVTFPKSIHVEGGALQDFMVGHGIGFAKSLAMKILLLGVNHLELSDDELKALRQERQDRFACLQDKFAESARPRPDCIQVSNLLLVQARADGMDWAEAAPKLVAEFNSSSENEVKQLTDMEISIVKTLPLLDADTFQAIDYHWQTNLIRNSALPYKVLAADAFFNGLKPKTNQDSELWRNILAVDNRKRHWYVKRKVQYFLFKVADAKRLKKKVNLSLGASSFRDQKDGETAWTIAAIFSHFLGEWQHLLTDKAVARLQERFCRGYLDTELAEKHRMMNPKLTAVQFRFLADVGFQGALDPECKDDMEAKANSDLEKAELARAKARLAKEQSYWETFQAKLKLQGLGLQQEQLDKERQGQRKAIERYADTFLPLRDVSHGGTFSEAAINKFCNDQGLPMDPVYKVYWCNCTVLGYDAQAGMQAAVKEYAAQIASSPETSCMLVAAPNCGAWGNEYNEAATIEATNQTRQILADPDYRLLVREVHLAFDPASIQMQSKRPGLHKFFMCISDQSSGDKVLSHFAQSLLWKRQIVPGAIKDAASVPMLAVKNMVDPRRSFATCGGNLDVSKPASTAFHDALWASMSLPKKAVAAWLDVFAFDHSLAECLMRKADYAGAPRQLYIGLIWAEMNTRELNPGESTFKANARVCKWLNNQIRRKLQACCTDGLLKVPDWAPLSNYSEGRTAPALQDSDFTMTYPAASNLLPLRATCLELLEPKLQSPESRAEWEAAVAEHNVKWNPSGQPHLEGTKRRAESDGGGPRKKAKVVDKVPGQPETLEELIAKKGAVAEVSEDCELSDQGPGLALVFGAFKLNEEIDAAEKKATVYHVNFQADTEEACFVADGDKGTGKRQSLRTYLSSLEASGRDLAIIEFACHTVKAKSEKDGAGDTTGRTCDVTVSDKCAFVPAKTPRKIGAKASPDWEDVGSVPVTAQGASWDPVTKKHKTGLLQIVSRWSLTDTEQGIQCVPAKPLSDTESEDWMAEPGRPFAAATKAASKASVPKGAAFPVAAEAGAVQGKSAMAWRDWTKPKPAGSVPGPAACAQDKNPKRNKTDLEKQSAVATAVAKKGAEAAEAAVRLATLAAKQMAQSLATPQRAAPKERSVELPTVEKQTQQPPRDAVQQQQAPGSSKGEDSEKVRERSPAGKDETDGPKPKKARAAWGSVGCFAGRRPPTDDESKESFELKRKLWSESRSALEKKYPGKPMKGAVTRTASQEAYWFFLQGHMKKTLKGNGKKPGAKATKDGVSKAIQEASRLWKSKVDQASAESRSSPGSSWLTPAASAGASWLQPPVTVEPKAKVPRSSSPLEVCSQQQAASGRAPSWLTPSPAGCSRPARMPAKPMPEVHLTLGMVILAGESRETAALPLAEARAATASLLAEPCRSTSSKTGVCSSCEGGFDVDEVAHVRMIFQQLKIEARSQLLSTCWSTGKDSDASRAAWRFLGKRVCLRRLTALLGCSARTFQKATHGGSVDLRQNNGRARADASISVDQFFFEMYNSAAELLPEDPSCHVEDIDNSIDADERPAASAVPTLQPHSKFHQMLPILGWDPSQTFLQDVMTASMDEQDGSIASVFASSQCSICFEHSQFIHYGRGTVQDKWNRAQAWQAHLREQYHDRLIYWHLRWQSRSPESRVLTVIIDGLDKNKGVWPQYTFRKSKALDKFNRPRIVVHLALAHGYCADFYLADDENFFHGASFFCEVLTRTLARVQRMCASRGRAMPDHLVVQADNTTAQAKNSEVVKFLAVLVLKYKFHSAVLNFLQVGHTHEDVDFMFSLLLALVLRKVRIKVPDDLRVAILTGMAPVTAGKGYELNCELMTHVRDFNSWMRPALAHCYNCFVTRRGVQSPHSFTFKLRMDLSHTELSSLQEQGLVASRVGHAHDVFVVVKHYMSSKAPNGPPVLLLPTDRFLRLASPAPTGSCYATHPMNEKRKSDLQNLAAFLENMSSAWGVEHSYFRAAQELRCLADGRDAHRSTDGYLESLQPARDQPLALTDNPYYNNLPGASWQMLVKFPMTHVKLFGLTVATLLACAHLSGAPRDLDAVEIFSGVGSIAAAAQSQGFAARPFDKYRVMGCTDVDGETSEDMTVKSGFMNAVELVFRLRLGGLLWLAPVCASWIGLNISRTRRSAANMYHGDTTYPKVAQGNVMATACAMLMELAHSRGVELVLENPPCSSIFNFPPIARVLQMLSPESCVTHRCAFDRGSPDGKKLWKKYKFVGSRQWIQHVARPCTCKSKKHIHLTKKWTDSRGKVRFQGRASLLRRSAAYPKALGVQVVKAWCAGREAAATPFAARRPTKRPSEPSAQSQPAVAPKRHTWLQPSVSSRPKSSSQAQPNVAGD</sequence>
<feature type="region of interest" description="Disordered" evidence="1">
    <location>
        <begin position="2396"/>
        <end position="2446"/>
    </location>
</feature>
<accession>A0AA36JC45</accession>
<dbReference type="EMBL" id="CAUJNA010003474">
    <property type="protein sequence ID" value="CAJ1402959.1"/>
    <property type="molecule type" value="Genomic_DNA"/>
</dbReference>
<feature type="region of interest" description="Disordered" evidence="1">
    <location>
        <begin position="1201"/>
        <end position="1294"/>
    </location>
</feature>
<feature type="compositionally biased region" description="Basic and acidic residues" evidence="1">
    <location>
        <begin position="1242"/>
        <end position="1264"/>
    </location>
</feature>
<protein>
    <recommendedName>
        <fullName evidence="2">DUF7869 domain-containing protein</fullName>
    </recommendedName>
</protein>
<gene>
    <name evidence="3" type="ORF">EVOR1521_LOCUS25731</name>
</gene>
<organism evidence="3 4">
    <name type="scientific">Effrenium voratum</name>
    <dbReference type="NCBI Taxonomy" id="2562239"/>
    <lineage>
        <taxon>Eukaryota</taxon>
        <taxon>Sar</taxon>
        <taxon>Alveolata</taxon>
        <taxon>Dinophyceae</taxon>
        <taxon>Suessiales</taxon>
        <taxon>Symbiodiniaceae</taxon>
        <taxon>Effrenium</taxon>
    </lineage>
</organism>
<dbReference type="Proteomes" id="UP001178507">
    <property type="component" value="Unassembled WGS sequence"/>
</dbReference>
<feature type="compositionally biased region" description="Low complexity" evidence="1">
    <location>
        <begin position="1376"/>
        <end position="1386"/>
    </location>
</feature>
<name>A0AA36JC45_9DINO</name>
<feature type="region of interest" description="Disordered" evidence="1">
    <location>
        <begin position="851"/>
        <end position="883"/>
    </location>
</feature>
<keyword evidence="4" id="KW-1185">Reference proteome</keyword>
<dbReference type="PANTHER" id="PTHR33153:SF3">
    <property type="entry name" value="TRAFFICKING PROTEIN PARTICLE COMPLEX SUBUNIT 11 DOMAIN-CONTAINING PROTEIN"/>
    <property type="match status" value="1"/>
</dbReference>
<proteinExistence type="predicted"/>